<evidence type="ECO:0000313" key="3">
    <source>
        <dbReference type="Proteomes" id="UP000246635"/>
    </source>
</evidence>
<evidence type="ECO:0000256" key="1">
    <source>
        <dbReference type="SAM" id="Phobius"/>
    </source>
</evidence>
<feature type="transmembrane region" description="Helical" evidence="1">
    <location>
        <begin position="61"/>
        <end position="80"/>
    </location>
</feature>
<comment type="caution">
    <text evidence="2">The sequence shown here is derived from an EMBL/GenBank/DDBJ whole genome shotgun (WGS) entry which is preliminary data.</text>
</comment>
<sequence length="146" mass="15834">MVNRILTSDTYHDEVRARLGVGEDVLSNTTIDAPSILSISEAKVIASIPFYTELTGDDANFVYAAAVCMVAATLAPSMAARYTKLKKDFDFSIETHTVNWMQKAASLFDEAMELISLVAINGEGTNSPPVISASGPTRLKAMNRMR</sequence>
<organism evidence="2 3">
    <name type="scientific">Paenibacillus cellulosilyticus</name>
    <dbReference type="NCBI Taxonomy" id="375489"/>
    <lineage>
        <taxon>Bacteria</taxon>
        <taxon>Bacillati</taxon>
        <taxon>Bacillota</taxon>
        <taxon>Bacilli</taxon>
        <taxon>Bacillales</taxon>
        <taxon>Paenibacillaceae</taxon>
        <taxon>Paenibacillus</taxon>
    </lineage>
</organism>
<protein>
    <submittedName>
        <fullName evidence="2">Uncharacterized protein</fullName>
    </submittedName>
</protein>
<dbReference type="Proteomes" id="UP000246635">
    <property type="component" value="Unassembled WGS sequence"/>
</dbReference>
<dbReference type="AlphaFoldDB" id="A0A2V2Z157"/>
<proteinExistence type="predicted"/>
<gene>
    <name evidence="2" type="ORF">DFQ01_103231</name>
</gene>
<keyword evidence="3" id="KW-1185">Reference proteome</keyword>
<keyword evidence="1" id="KW-0472">Membrane</keyword>
<keyword evidence="1" id="KW-0812">Transmembrane</keyword>
<dbReference type="EMBL" id="QGTQ01000003">
    <property type="protein sequence ID" value="PWW06329.1"/>
    <property type="molecule type" value="Genomic_DNA"/>
</dbReference>
<keyword evidence="1" id="KW-1133">Transmembrane helix</keyword>
<accession>A0A2V2Z157</accession>
<dbReference type="RefSeq" id="WP_110043009.1">
    <property type="nucleotide sequence ID" value="NZ_CP054609.1"/>
</dbReference>
<dbReference type="OrthoDB" id="2624353at2"/>
<reference evidence="2 3" key="1">
    <citation type="submission" date="2018-05" db="EMBL/GenBank/DDBJ databases">
        <title>Genomic Encyclopedia of Type Strains, Phase III (KMG-III): the genomes of soil and plant-associated and newly described type strains.</title>
        <authorList>
            <person name="Whitman W."/>
        </authorList>
    </citation>
    <scope>NUCLEOTIDE SEQUENCE [LARGE SCALE GENOMIC DNA]</scope>
    <source>
        <strain evidence="2 3">CECT 5696</strain>
    </source>
</reference>
<name>A0A2V2Z157_9BACL</name>
<evidence type="ECO:0000313" key="2">
    <source>
        <dbReference type="EMBL" id="PWW06329.1"/>
    </source>
</evidence>